<gene>
    <name evidence="1" type="ORF">CLCR_05239</name>
</gene>
<name>A0A1C1CLL2_9EURO</name>
<dbReference type="VEuPathDB" id="FungiDB:CLCR_05239"/>
<accession>A0A1C1CLL2</accession>
<dbReference type="AlphaFoldDB" id="A0A1C1CLL2"/>
<dbReference type="EMBL" id="LGRB01000011">
    <property type="protein sequence ID" value="OCT49377.1"/>
    <property type="molecule type" value="Genomic_DNA"/>
</dbReference>
<proteinExistence type="predicted"/>
<evidence type="ECO:0000313" key="1">
    <source>
        <dbReference type="EMBL" id="OCT49377.1"/>
    </source>
</evidence>
<reference evidence="2" key="1">
    <citation type="submission" date="2015-07" db="EMBL/GenBank/DDBJ databases">
        <authorList>
            <person name="Teixeira M.M."/>
            <person name="Souza R.C."/>
            <person name="Almeida L.G."/>
            <person name="Vicente V.A."/>
            <person name="de Hoog S."/>
            <person name="Bocca A.L."/>
            <person name="de Almeida S.R."/>
            <person name="Vasconcelos A.T."/>
            <person name="Felipe M.S."/>
        </authorList>
    </citation>
    <scope>NUCLEOTIDE SEQUENCE [LARGE SCALE GENOMIC DNA]</scope>
    <source>
        <strain evidence="2">KSF</strain>
    </source>
</reference>
<organism evidence="1 2">
    <name type="scientific">Cladophialophora carrionii</name>
    <dbReference type="NCBI Taxonomy" id="86049"/>
    <lineage>
        <taxon>Eukaryota</taxon>
        <taxon>Fungi</taxon>
        <taxon>Dikarya</taxon>
        <taxon>Ascomycota</taxon>
        <taxon>Pezizomycotina</taxon>
        <taxon>Eurotiomycetes</taxon>
        <taxon>Chaetothyriomycetidae</taxon>
        <taxon>Chaetothyriales</taxon>
        <taxon>Herpotrichiellaceae</taxon>
        <taxon>Cladophialophora</taxon>
    </lineage>
</organism>
<dbReference type="Proteomes" id="UP000094526">
    <property type="component" value="Unassembled WGS sequence"/>
</dbReference>
<keyword evidence="2" id="KW-1185">Reference proteome</keyword>
<comment type="caution">
    <text evidence="1">The sequence shown here is derived from an EMBL/GenBank/DDBJ whole genome shotgun (WGS) entry which is preliminary data.</text>
</comment>
<evidence type="ECO:0000313" key="2">
    <source>
        <dbReference type="Proteomes" id="UP000094526"/>
    </source>
</evidence>
<sequence length="101" mass="11281">MAASQRPRKMPNIVFERPEIIRVNTVGPEHADNLGPYFAREKDFKQGVPYVQGAAGPFLHINEQGSHRKSSAFGMMSKAQTSRAALFPSQQQAQGQTYDQF</sequence>
<protein>
    <submittedName>
        <fullName evidence="1">Uncharacterized protein</fullName>
    </submittedName>
</protein>